<feature type="compositionally biased region" description="Polar residues" evidence="17">
    <location>
        <begin position="1016"/>
        <end position="1047"/>
    </location>
</feature>
<feature type="domain" description="AglB-like core" evidence="21">
    <location>
        <begin position="610"/>
        <end position="730"/>
    </location>
</feature>
<dbReference type="RefSeq" id="WP_089697960.1">
    <property type="nucleotide sequence ID" value="NZ_FNHL01000003.1"/>
</dbReference>
<evidence type="ECO:0000256" key="2">
    <source>
        <dbReference type="ARBA" id="ARBA00001946"/>
    </source>
</evidence>
<name>A0A1G9W0J3_9EURY</name>
<keyword evidence="11" id="KW-0460">Magnesium</keyword>
<dbReference type="OrthoDB" id="82393at2157"/>
<evidence type="ECO:0000256" key="17">
    <source>
        <dbReference type="SAM" id="MobiDB-lite"/>
    </source>
</evidence>
<feature type="transmembrane region" description="Helical" evidence="18">
    <location>
        <begin position="123"/>
        <end position="147"/>
    </location>
</feature>
<dbReference type="PANTHER" id="PTHR13872:SF1">
    <property type="entry name" value="DOLICHYL-DIPHOSPHOOLIGOSACCHARIDE--PROTEIN GLYCOSYLTRANSFERASE SUBUNIT STT3B"/>
    <property type="match status" value="1"/>
</dbReference>
<evidence type="ECO:0000256" key="13">
    <source>
        <dbReference type="ARBA" id="ARBA00023136"/>
    </source>
</evidence>
<feature type="transmembrane region" description="Helical" evidence="18">
    <location>
        <begin position="304"/>
        <end position="324"/>
    </location>
</feature>
<dbReference type="Pfam" id="PF22627">
    <property type="entry name" value="AglB_core-like"/>
    <property type="match status" value="1"/>
</dbReference>
<sequence length="1047" mass="112073">MSERSESADDSAVLSTDGSLVEVLKQKYHVPALVAVVAAMLYVRLVPYDSFTRNGEVLFSGNDAWYHLREVSYTVRNWPSTMPFDPWTYFPFGTSQGQFGTLYDQLVATVALLVGLGSPSQDLVAQTLLVAPAVFGALTAIPVYYIGKRLGGRLAGLFGAVVLMLLPGTFLQRTLVGVADHNGVEPLFQALAVLALLVAFAVAEREKPIWELVVDRDTDALRTPLLWAGLAGVATALYMWVWPPGVLLVGVVGAFVVLKLVSDTVNGGSPEPIAFAAAVSMTVTTLLMAVQIEVFRFTATRFSLLQPGVAFAIAVGSVFLAWLARQWEARDVDLSLYPVAVFGLIVVGLGAVALVLPDVFGTVRANLLRTVGFNAGAETRTIAEARPFLDPTLLQQRGVSQTGQILSEYGLAMFTGVVAAGWLVVGPLLEDGETRDYGYVGGAVAVIGLMFLAPSILNAVAAPLDSALGIPVTGQLLGLVIVTALIVGATLLTRYDAEQLFVIVWAAFITSAAFTQIRFNYYLAVVVAVLNAYLFYRVMSLPFVGLLSADSVSEAVDDVQFYQVAAVAVVLLVVLGPALTFSVGVGAQGSQQSSANALQIADNHGPGSVTQWSGSFAWMQNNTPTEGDYGGAGNAGELDYYGTYSEGDGNYDYPEGAYGVMSWWDYGHWITVQGERIPTANPFQQGATTAANYLLAPSEAEANQVLANMDSQQAGEGNQTRYVMVDYQMATPGQKFGAPIVFYDEGNISSDDFYYPIYQQVGEGQYQPITQVNKQRYYDSMMVRLYETHGSALEAQPVVVDYEVETLTNPNTGEEVTFRTVPSGNQSAVRQFQNMSAARAFVEEEGTAQVGGLPGLPSERVPALEHYRLVKASESDAPLQGGPAWVKTFERVDGATVEGTGPADSTVTARVQMRIPSQERNFTYTQQVETDANGEFTMTVPYSTTGYDQFGPENGHTNVSVRATGQYQFVSGPTANDNGTPVVYTASADVTEGQVVGEDGSATQVELQSEPLFQQPDDSSSGDEANNETSQSLTAPTLVTADTATAN</sequence>
<evidence type="ECO:0000256" key="10">
    <source>
        <dbReference type="ARBA" id="ARBA00022723"/>
    </source>
</evidence>
<feature type="transmembrane region" description="Helical" evidence="18">
    <location>
        <begin position="187"/>
        <end position="203"/>
    </location>
</feature>
<dbReference type="EC" id="2.4.99.21" evidence="6"/>
<evidence type="ECO:0000313" key="23">
    <source>
        <dbReference type="Proteomes" id="UP000199451"/>
    </source>
</evidence>
<feature type="transmembrane region" description="Helical" evidence="18">
    <location>
        <begin position="28"/>
        <end position="45"/>
    </location>
</feature>
<evidence type="ECO:0000256" key="7">
    <source>
        <dbReference type="ARBA" id="ARBA00022676"/>
    </source>
</evidence>
<evidence type="ECO:0000256" key="16">
    <source>
        <dbReference type="ARBA" id="ARBA00034066"/>
    </source>
</evidence>
<comment type="subcellular location">
    <subcellularLocation>
        <location evidence="3">Cell membrane</location>
        <topology evidence="3">Multi-pass membrane protein</topology>
    </subcellularLocation>
</comment>
<keyword evidence="7" id="KW-0328">Glycosyltransferase</keyword>
<evidence type="ECO:0000313" key="22">
    <source>
        <dbReference type="EMBL" id="SDM78079.1"/>
    </source>
</evidence>
<dbReference type="UniPathway" id="UPA00378"/>
<keyword evidence="10" id="KW-0479">Metal-binding</keyword>
<reference evidence="23" key="1">
    <citation type="submission" date="2016-10" db="EMBL/GenBank/DDBJ databases">
        <authorList>
            <person name="Varghese N."/>
            <person name="Submissions S."/>
        </authorList>
    </citation>
    <scope>NUCLEOTIDE SEQUENCE [LARGE SCALE GENOMIC DNA]</scope>
    <source>
        <strain evidence="23">CGMCC 1.10119</strain>
    </source>
</reference>
<protein>
    <recommendedName>
        <fullName evidence="6">dolichyl-phosphooligosaccharide-protein glycotransferase</fullName>
        <ecNumber evidence="6">2.4.99.21</ecNumber>
    </recommendedName>
    <alternativeName>
        <fullName evidence="15">Oligosaccharyl transferase</fullName>
    </alternativeName>
</protein>
<dbReference type="Pfam" id="PF02516">
    <property type="entry name" value="STT3"/>
    <property type="match status" value="1"/>
</dbReference>
<keyword evidence="12 18" id="KW-1133">Transmembrane helix</keyword>
<keyword evidence="14" id="KW-0464">Manganese</keyword>
<comment type="catalytic activity">
    <reaction evidence="16">
        <text>an archaeal dolichyl phosphooligosaccharide + [protein]-L-asparagine = an archaeal dolichyl phosphate + a glycoprotein with the oligosaccharide chain attached by N-beta-D-glycosyl linkage to a protein L-asparagine.</text>
        <dbReference type="EC" id="2.4.99.21"/>
    </reaction>
</comment>
<evidence type="ECO:0000256" key="1">
    <source>
        <dbReference type="ARBA" id="ARBA00001936"/>
    </source>
</evidence>
<keyword evidence="13 18" id="KW-0472">Membrane</keyword>
<feature type="transmembrane region" description="Helical" evidence="18">
    <location>
        <begin position="273"/>
        <end position="292"/>
    </location>
</feature>
<feature type="transmembrane region" description="Helical" evidence="18">
    <location>
        <begin position="154"/>
        <end position="175"/>
    </location>
</feature>
<dbReference type="InterPro" id="IPR041154">
    <property type="entry name" value="AglB_P1"/>
</dbReference>
<evidence type="ECO:0000256" key="11">
    <source>
        <dbReference type="ARBA" id="ARBA00022842"/>
    </source>
</evidence>
<feature type="transmembrane region" description="Helical" evidence="18">
    <location>
        <begin position="409"/>
        <end position="425"/>
    </location>
</feature>
<gene>
    <name evidence="22" type="ORF">SAMN04487949_2577</name>
</gene>
<evidence type="ECO:0000256" key="8">
    <source>
        <dbReference type="ARBA" id="ARBA00022679"/>
    </source>
</evidence>
<feature type="transmembrane region" description="Helical" evidence="18">
    <location>
        <begin position="472"/>
        <end position="493"/>
    </location>
</feature>
<dbReference type="InterPro" id="IPR054479">
    <property type="entry name" value="AglB-like_core"/>
</dbReference>
<dbReference type="InterPro" id="IPR003674">
    <property type="entry name" value="Oligo_trans_STT3"/>
</dbReference>
<dbReference type="Gene3D" id="2.60.40.3390">
    <property type="match status" value="1"/>
</dbReference>
<evidence type="ECO:0000259" key="19">
    <source>
        <dbReference type="Pfam" id="PF02516"/>
    </source>
</evidence>
<feature type="transmembrane region" description="Helical" evidence="18">
    <location>
        <begin position="336"/>
        <end position="356"/>
    </location>
</feature>
<accession>A0A1G9W0J3</accession>
<feature type="transmembrane region" description="Helical" evidence="18">
    <location>
        <begin position="437"/>
        <end position="460"/>
    </location>
</feature>
<feature type="transmembrane region" description="Helical" evidence="18">
    <location>
        <begin position="500"/>
        <end position="517"/>
    </location>
</feature>
<evidence type="ECO:0000259" key="21">
    <source>
        <dbReference type="Pfam" id="PF22627"/>
    </source>
</evidence>
<evidence type="ECO:0000256" key="15">
    <source>
        <dbReference type="ARBA" id="ARBA00030679"/>
    </source>
</evidence>
<feature type="transmembrane region" description="Helical" evidence="18">
    <location>
        <begin position="246"/>
        <end position="261"/>
    </location>
</feature>
<evidence type="ECO:0000259" key="20">
    <source>
        <dbReference type="Pfam" id="PF18079"/>
    </source>
</evidence>
<keyword evidence="8 22" id="KW-0808">Transferase</keyword>
<dbReference type="GO" id="GO:0005886">
    <property type="term" value="C:plasma membrane"/>
    <property type="evidence" value="ECO:0007669"/>
    <property type="project" value="UniProtKB-SubCell"/>
</dbReference>
<evidence type="ECO:0000256" key="9">
    <source>
        <dbReference type="ARBA" id="ARBA00022692"/>
    </source>
</evidence>
<comment type="similarity">
    <text evidence="5">Belongs to the STT3 family.</text>
</comment>
<comment type="cofactor">
    <cofactor evidence="1">
        <name>Mn(2+)</name>
        <dbReference type="ChEBI" id="CHEBI:29035"/>
    </cofactor>
</comment>
<evidence type="ECO:0000256" key="12">
    <source>
        <dbReference type="ARBA" id="ARBA00022989"/>
    </source>
</evidence>
<dbReference type="Gene3D" id="3.40.50.12610">
    <property type="match status" value="1"/>
</dbReference>
<keyword evidence="23" id="KW-1185">Reference proteome</keyword>
<dbReference type="InterPro" id="IPR026410">
    <property type="entry name" value="OlisacTrfase_arch"/>
</dbReference>
<evidence type="ECO:0000256" key="3">
    <source>
        <dbReference type="ARBA" id="ARBA00004651"/>
    </source>
</evidence>
<dbReference type="GO" id="GO:0046872">
    <property type="term" value="F:metal ion binding"/>
    <property type="evidence" value="ECO:0007669"/>
    <property type="project" value="UniProtKB-KW"/>
</dbReference>
<organism evidence="22 23">
    <name type="scientific">Halogranum gelatinilyticum</name>
    <dbReference type="NCBI Taxonomy" id="660521"/>
    <lineage>
        <taxon>Archaea</taxon>
        <taxon>Methanobacteriati</taxon>
        <taxon>Methanobacteriota</taxon>
        <taxon>Stenosarchaea group</taxon>
        <taxon>Halobacteria</taxon>
        <taxon>Halobacteriales</taxon>
        <taxon>Haloferacaceae</taxon>
    </lineage>
</organism>
<dbReference type="PANTHER" id="PTHR13872">
    <property type="entry name" value="DOLICHYL-DIPHOSPHOOLIGOSACCHARIDE--PROTEIN GLYCOSYLTRANSFERASE SUBUNIT"/>
    <property type="match status" value="1"/>
</dbReference>
<dbReference type="AlphaFoldDB" id="A0A1G9W0J3"/>
<dbReference type="InterPro" id="IPR048307">
    <property type="entry name" value="STT3_N"/>
</dbReference>
<feature type="transmembrane region" description="Helical" evidence="18">
    <location>
        <begin position="561"/>
        <end position="585"/>
    </location>
</feature>
<comment type="pathway">
    <text evidence="4">Protein modification; protein glycosylation.</text>
</comment>
<keyword evidence="9 18" id="KW-0812">Transmembrane</keyword>
<dbReference type="STRING" id="660521.SAMN04487949_2577"/>
<proteinExistence type="inferred from homology"/>
<feature type="region of interest" description="Disordered" evidence="17">
    <location>
        <begin position="1001"/>
        <end position="1047"/>
    </location>
</feature>
<evidence type="ECO:0000256" key="6">
    <source>
        <dbReference type="ARBA" id="ARBA00012602"/>
    </source>
</evidence>
<dbReference type="EMBL" id="FNHL01000003">
    <property type="protein sequence ID" value="SDM78079.1"/>
    <property type="molecule type" value="Genomic_DNA"/>
</dbReference>
<feature type="transmembrane region" description="Helical" evidence="18">
    <location>
        <begin position="523"/>
        <end position="549"/>
    </location>
</feature>
<dbReference type="GO" id="GO:0004576">
    <property type="term" value="F:oligosaccharyl transferase activity"/>
    <property type="evidence" value="ECO:0007669"/>
    <property type="project" value="InterPro"/>
</dbReference>
<feature type="domain" description="Oligosaccharyl transferase STT3 N-terminal" evidence="19">
    <location>
        <begin position="37"/>
        <end position="313"/>
    </location>
</feature>
<dbReference type="Proteomes" id="UP000199451">
    <property type="component" value="Unassembled WGS sequence"/>
</dbReference>
<feature type="domain" description="Archaeal glycosylation protein B peripheral" evidence="20">
    <location>
        <begin position="894"/>
        <end position="995"/>
    </location>
</feature>
<dbReference type="NCBIfam" id="TIGR04154">
    <property type="entry name" value="archaeo_STT3"/>
    <property type="match status" value="1"/>
</dbReference>
<dbReference type="Pfam" id="PF18079">
    <property type="entry name" value="AglB_L1"/>
    <property type="match status" value="1"/>
</dbReference>
<evidence type="ECO:0000256" key="5">
    <source>
        <dbReference type="ARBA" id="ARBA00010810"/>
    </source>
</evidence>
<evidence type="ECO:0000256" key="14">
    <source>
        <dbReference type="ARBA" id="ARBA00023211"/>
    </source>
</evidence>
<evidence type="ECO:0000256" key="4">
    <source>
        <dbReference type="ARBA" id="ARBA00004922"/>
    </source>
</evidence>
<evidence type="ECO:0000256" key="18">
    <source>
        <dbReference type="SAM" id="Phobius"/>
    </source>
</evidence>
<comment type="cofactor">
    <cofactor evidence="2">
        <name>Mg(2+)</name>
        <dbReference type="ChEBI" id="CHEBI:18420"/>
    </cofactor>
</comment>